<comment type="similarity">
    <text evidence="1">Belongs to the membrane fusion protein (MFP) (TC 8.A.1) family.</text>
</comment>
<proteinExistence type="inferred from homology"/>
<dbReference type="PANTHER" id="PTHR30097:SF4">
    <property type="entry name" value="SLR6042 PROTEIN"/>
    <property type="match status" value="1"/>
</dbReference>
<dbReference type="Proteomes" id="UP000829517">
    <property type="component" value="Unassembled WGS sequence"/>
</dbReference>
<feature type="domain" description="CzcB-like barrel-sandwich hybrid" evidence="6">
    <location>
        <begin position="94"/>
        <end position="239"/>
    </location>
</feature>
<dbReference type="Gene3D" id="1.10.287.470">
    <property type="entry name" value="Helix hairpin bin"/>
    <property type="match status" value="1"/>
</dbReference>
<feature type="region of interest" description="Disordered" evidence="3">
    <location>
        <begin position="27"/>
        <end position="49"/>
    </location>
</feature>
<reference evidence="7 8" key="1">
    <citation type="submission" date="2021-01" db="EMBL/GenBank/DDBJ databases">
        <title>Genome sequencing of Joostella atrarenae M1-2 (= KCTC 23194).</title>
        <authorList>
            <person name="Zakaria M.R."/>
            <person name="Lam M.Q."/>
            <person name="Chong C.S."/>
        </authorList>
    </citation>
    <scope>NUCLEOTIDE SEQUENCE [LARGE SCALE GENOMIC DNA]</scope>
    <source>
        <strain evidence="7 8">M1-2</strain>
    </source>
</reference>
<keyword evidence="4" id="KW-0732">Signal</keyword>
<sequence length="406" mass="45105">MKNILIKSIFFLGLIISFLSCSAEKKEESNGEGHNNSANEGAHGHAEEGHSEVLELSELKFNSLGIEVDSLSKKPLSGIVEANGELEVPPQYEATVTAIIGANVTEIKVIEGDKVQKGQVLAAITHPDLTRLQTDYIKAYSDMVFSKQNLDRQQKLYEAEVGSGKSFQQAQSEYKTLSGLVKGYESQLKHLNINPKGITDGNIVEEVSVVSPIDGYIEKVTVGIGQYVNPQDAMFMIVDNDHVHADLMVFERDVYKLKIGQEIDLRVQSIPNKVLKATIISIGKKFETSPKAIHVHADIDYEDENLIPGMYANGIISTSEEYVYALPEDAIVKEEGKSFVFTATKEQENGQFIWRFTPVEIKTGITHNGWVEIKLLSEVTNDMLFSYNNAYYLMAEKNKGETGHSH</sequence>
<dbReference type="Gene3D" id="2.40.30.170">
    <property type="match status" value="1"/>
</dbReference>
<dbReference type="PROSITE" id="PS51257">
    <property type="entry name" value="PROKAR_LIPOPROTEIN"/>
    <property type="match status" value="1"/>
</dbReference>
<feature type="domain" description="CusB-like beta-barrel" evidence="5">
    <location>
        <begin position="247"/>
        <end position="317"/>
    </location>
</feature>
<dbReference type="Gene3D" id="2.40.50.100">
    <property type="match status" value="1"/>
</dbReference>
<dbReference type="RefSeq" id="WP_236959122.1">
    <property type="nucleotide sequence ID" value="NZ_JAETXX010000005.1"/>
</dbReference>
<evidence type="ECO:0000256" key="3">
    <source>
        <dbReference type="SAM" id="MobiDB-lite"/>
    </source>
</evidence>
<dbReference type="InterPro" id="IPR058792">
    <property type="entry name" value="Beta-barrel_RND_2"/>
</dbReference>
<feature type="signal peptide" evidence="4">
    <location>
        <begin position="1"/>
        <end position="22"/>
    </location>
</feature>
<evidence type="ECO:0000259" key="6">
    <source>
        <dbReference type="Pfam" id="PF25973"/>
    </source>
</evidence>
<dbReference type="NCBIfam" id="TIGR01730">
    <property type="entry name" value="RND_mfp"/>
    <property type="match status" value="1"/>
</dbReference>
<dbReference type="InterPro" id="IPR051909">
    <property type="entry name" value="MFP_Cation_Efflux"/>
</dbReference>
<evidence type="ECO:0000256" key="2">
    <source>
        <dbReference type="ARBA" id="ARBA00022448"/>
    </source>
</evidence>
<accession>A0ABS9J404</accession>
<protein>
    <submittedName>
        <fullName evidence="7">Efflux RND transporter periplasmic adaptor subunit</fullName>
    </submittedName>
</protein>
<keyword evidence="8" id="KW-1185">Reference proteome</keyword>
<dbReference type="Pfam" id="PF25973">
    <property type="entry name" value="BSH_CzcB"/>
    <property type="match status" value="1"/>
</dbReference>
<dbReference type="EMBL" id="JAETXX010000005">
    <property type="protein sequence ID" value="MCF8715156.1"/>
    <property type="molecule type" value="Genomic_DNA"/>
</dbReference>
<dbReference type="InterPro" id="IPR006143">
    <property type="entry name" value="RND_pump_MFP"/>
</dbReference>
<evidence type="ECO:0000256" key="1">
    <source>
        <dbReference type="ARBA" id="ARBA00009477"/>
    </source>
</evidence>
<feature type="chain" id="PRO_5045640860" evidence="4">
    <location>
        <begin position="23"/>
        <end position="406"/>
    </location>
</feature>
<keyword evidence="2" id="KW-0813">Transport</keyword>
<dbReference type="PANTHER" id="PTHR30097">
    <property type="entry name" value="CATION EFFLUX SYSTEM PROTEIN CUSB"/>
    <property type="match status" value="1"/>
</dbReference>
<dbReference type="SUPFAM" id="SSF111369">
    <property type="entry name" value="HlyD-like secretion proteins"/>
    <property type="match status" value="1"/>
</dbReference>
<dbReference type="Pfam" id="PF25954">
    <property type="entry name" value="Beta-barrel_RND_2"/>
    <property type="match status" value="1"/>
</dbReference>
<evidence type="ECO:0000313" key="7">
    <source>
        <dbReference type="EMBL" id="MCF8715156.1"/>
    </source>
</evidence>
<dbReference type="Gene3D" id="2.40.420.20">
    <property type="match status" value="1"/>
</dbReference>
<name>A0ABS9J404_9FLAO</name>
<gene>
    <name evidence="7" type="ORF">JM658_09995</name>
</gene>
<evidence type="ECO:0000313" key="8">
    <source>
        <dbReference type="Proteomes" id="UP000829517"/>
    </source>
</evidence>
<comment type="caution">
    <text evidence="7">The sequence shown here is derived from an EMBL/GenBank/DDBJ whole genome shotgun (WGS) entry which is preliminary data.</text>
</comment>
<evidence type="ECO:0000259" key="5">
    <source>
        <dbReference type="Pfam" id="PF25954"/>
    </source>
</evidence>
<evidence type="ECO:0000256" key="4">
    <source>
        <dbReference type="SAM" id="SignalP"/>
    </source>
</evidence>
<organism evidence="7 8">
    <name type="scientific">Joostella atrarenae</name>
    <dbReference type="NCBI Taxonomy" id="679257"/>
    <lineage>
        <taxon>Bacteria</taxon>
        <taxon>Pseudomonadati</taxon>
        <taxon>Bacteroidota</taxon>
        <taxon>Flavobacteriia</taxon>
        <taxon>Flavobacteriales</taxon>
        <taxon>Flavobacteriaceae</taxon>
        <taxon>Joostella</taxon>
    </lineage>
</organism>
<dbReference type="InterPro" id="IPR058647">
    <property type="entry name" value="BSH_CzcB-like"/>
</dbReference>